<evidence type="ECO:0000256" key="3">
    <source>
        <dbReference type="ARBA" id="ARBA00022670"/>
    </source>
</evidence>
<keyword evidence="4" id="KW-0812">Transmembrane</keyword>
<keyword evidence="3" id="KW-0645">Protease</keyword>
<feature type="domain" description="Peptidase S54 rhomboid" evidence="8">
    <location>
        <begin position="126"/>
        <end position="282"/>
    </location>
</feature>
<keyword evidence="7" id="KW-0472">Membrane</keyword>
<protein>
    <submittedName>
        <fullName evidence="9">Rhomboid mitochondrial</fullName>
    </submittedName>
</protein>
<dbReference type="GO" id="GO:0016020">
    <property type="term" value="C:membrane"/>
    <property type="evidence" value="ECO:0007669"/>
    <property type="project" value="UniProtKB-SubCell"/>
</dbReference>
<dbReference type="GO" id="GO:0006508">
    <property type="term" value="P:proteolysis"/>
    <property type="evidence" value="ECO:0007669"/>
    <property type="project" value="UniProtKB-KW"/>
</dbReference>
<evidence type="ECO:0000313" key="9">
    <source>
        <dbReference type="EMBL" id="PSC69569.1"/>
    </source>
</evidence>
<dbReference type="OrthoDB" id="496093at2759"/>
<keyword evidence="5" id="KW-0378">Hydrolase</keyword>
<dbReference type="Gene3D" id="1.20.1540.10">
    <property type="entry name" value="Rhomboid-like"/>
    <property type="match status" value="1"/>
</dbReference>
<reference evidence="9 10" key="1">
    <citation type="journal article" date="2018" name="Plant J.">
        <title>Genome sequences of Chlorella sorokiniana UTEX 1602 and Micractinium conductrix SAG 241.80: implications to maltose excretion by a green alga.</title>
        <authorList>
            <person name="Arriola M.B."/>
            <person name="Velmurugan N."/>
            <person name="Zhang Y."/>
            <person name="Plunkett M.H."/>
            <person name="Hondzo H."/>
            <person name="Barney B.M."/>
        </authorList>
    </citation>
    <scope>NUCLEOTIDE SEQUENCE [LARGE SCALE GENOMIC DNA]</scope>
    <source>
        <strain evidence="9 10">SAG 241.80</strain>
    </source>
</reference>
<evidence type="ECO:0000256" key="1">
    <source>
        <dbReference type="ARBA" id="ARBA00004141"/>
    </source>
</evidence>
<evidence type="ECO:0000313" key="10">
    <source>
        <dbReference type="Proteomes" id="UP000239649"/>
    </source>
</evidence>
<evidence type="ECO:0000256" key="7">
    <source>
        <dbReference type="ARBA" id="ARBA00023136"/>
    </source>
</evidence>
<dbReference type="AlphaFoldDB" id="A0A2P6V656"/>
<accession>A0A2P6V656</accession>
<dbReference type="EMBL" id="LHPF02000026">
    <property type="protein sequence ID" value="PSC69569.1"/>
    <property type="molecule type" value="Genomic_DNA"/>
</dbReference>
<dbReference type="PANTHER" id="PTHR43066">
    <property type="entry name" value="RHOMBOID-RELATED PROTEIN"/>
    <property type="match status" value="1"/>
</dbReference>
<dbReference type="PANTHER" id="PTHR43066:SF1">
    <property type="entry name" value="RHOMBOID PROTEIN 2"/>
    <property type="match status" value="1"/>
</dbReference>
<evidence type="ECO:0000256" key="2">
    <source>
        <dbReference type="ARBA" id="ARBA00009045"/>
    </source>
</evidence>
<gene>
    <name evidence="9" type="ORF">C2E20_7042</name>
</gene>
<dbReference type="STRING" id="554055.A0A2P6V656"/>
<keyword evidence="6" id="KW-1133">Transmembrane helix</keyword>
<evidence type="ECO:0000256" key="5">
    <source>
        <dbReference type="ARBA" id="ARBA00022801"/>
    </source>
</evidence>
<organism evidence="9 10">
    <name type="scientific">Micractinium conductrix</name>
    <dbReference type="NCBI Taxonomy" id="554055"/>
    <lineage>
        <taxon>Eukaryota</taxon>
        <taxon>Viridiplantae</taxon>
        <taxon>Chlorophyta</taxon>
        <taxon>core chlorophytes</taxon>
        <taxon>Trebouxiophyceae</taxon>
        <taxon>Chlorellales</taxon>
        <taxon>Chlorellaceae</taxon>
        <taxon>Chlorella clade</taxon>
        <taxon>Micractinium</taxon>
    </lineage>
</organism>
<dbReference type="SUPFAM" id="SSF144091">
    <property type="entry name" value="Rhomboid-like"/>
    <property type="match status" value="1"/>
</dbReference>
<dbReference type="InterPro" id="IPR035952">
    <property type="entry name" value="Rhomboid-like_sf"/>
</dbReference>
<dbReference type="GO" id="GO:0004252">
    <property type="term" value="F:serine-type endopeptidase activity"/>
    <property type="evidence" value="ECO:0007669"/>
    <property type="project" value="InterPro"/>
</dbReference>
<evidence type="ECO:0000256" key="6">
    <source>
        <dbReference type="ARBA" id="ARBA00022989"/>
    </source>
</evidence>
<keyword evidence="10" id="KW-1185">Reference proteome</keyword>
<dbReference type="Pfam" id="PF01694">
    <property type="entry name" value="Rhomboid"/>
    <property type="match status" value="1"/>
</dbReference>
<comment type="caution">
    <text evidence="9">The sequence shown here is derived from an EMBL/GenBank/DDBJ whole genome shotgun (WGS) entry which is preliminary data.</text>
</comment>
<proteinExistence type="inferred from homology"/>
<sequence>MSEDSLVGALTGLAAETARLVRHCAEEAVREMSGALGADELRWPRGLLDRTGPVIPKPYKQPGQGASWHDAYMASCAVSVVRSVQQQGLQPVTAAAVLAQAALHFRPGGYRLLQVGLNAHRVVDRKEWRRLGTGVLLHGDLPHLVSNCTALVQEGAPLERRLGGARFAALLASTTLLSQGLYVLSTKLAASWLPNSSLATDYFRAYGVGFSGVCMALKVIAGYLREADILAAPRAPPLPEEFVLTGGRLAVWPTLLMSHLLVPAASLPGHVCGIAAGLLHVYAARALRALRARLARRRGGAPGGARRYLQDGRLHVRNTGLLDLGGVADHPGLGWWDLGSHAALAVASLLAAAMAEKRRSGRP</sequence>
<comment type="subcellular location">
    <subcellularLocation>
        <location evidence="1">Membrane</location>
        <topology evidence="1">Multi-pass membrane protein</topology>
    </subcellularLocation>
</comment>
<evidence type="ECO:0000259" key="8">
    <source>
        <dbReference type="Pfam" id="PF01694"/>
    </source>
</evidence>
<dbReference type="Proteomes" id="UP000239649">
    <property type="component" value="Unassembled WGS sequence"/>
</dbReference>
<comment type="similarity">
    <text evidence="2">Belongs to the peptidase S54 family.</text>
</comment>
<dbReference type="InterPro" id="IPR022764">
    <property type="entry name" value="Peptidase_S54_rhomboid_dom"/>
</dbReference>
<name>A0A2P6V656_9CHLO</name>
<evidence type="ECO:0000256" key="4">
    <source>
        <dbReference type="ARBA" id="ARBA00022692"/>
    </source>
</evidence>